<protein>
    <submittedName>
        <fullName evidence="1">Uncharacterized protein</fullName>
    </submittedName>
</protein>
<accession>A0ABU1LBF4</accession>
<evidence type="ECO:0000313" key="1">
    <source>
        <dbReference type="EMBL" id="MDR6404047.1"/>
    </source>
</evidence>
<gene>
    <name evidence="1" type="ORF">J2781_000962</name>
</gene>
<sequence length="64" mass="7219">MAGLFLPIIYTLNAINCERETFAVKMIYNNACMAYARPLNNIVQNIEAIPNSLPDILCEQSHFS</sequence>
<evidence type="ECO:0000313" key="2">
    <source>
        <dbReference type="Proteomes" id="UP001184853"/>
    </source>
</evidence>
<name>A0ABU1LBF4_9FLAO</name>
<dbReference type="Proteomes" id="UP001184853">
    <property type="component" value="Unassembled WGS sequence"/>
</dbReference>
<reference evidence="1 2" key="1">
    <citation type="submission" date="2023-07" db="EMBL/GenBank/DDBJ databases">
        <title>Sorghum-associated microbial communities from plants grown in Nebraska, USA.</title>
        <authorList>
            <person name="Schachtman D."/>
        </authorList>
    </citation>
    <scope>NUCLEOTIDE SEQUENCE [LARGE SCALE GENOMIC DNA]</scope>
    <source>
        <strain evidence="1 2">DS1709</strain>
    </source>
</reference>
<keyword evidence="2" id="KW-1185">Reference proteome</keyword>
<organism evidence="1 2">
    <name type="scientific">Chryseobacterium geocarposphaerae</name>
    <dbReference type="NCBI Taxonomy" id="1416776"/>
    <lineage>
        <taxon>Bacteria</taxon>
        <taxon>Pseudomonadati</taxon>
        <taxon>Bacteroidota</taxon>
        <taxon>Flavobacteriia</taxon>
        <taxon>Flavobacteriales</taxon>
        <taxon>Weeksellaceae</taxon>
        <taxon>Chryseobacterium group</taxon>
        <taxon>Chryseobacterium</taxon>
    </lineage>
</organism>
<proteinExistence type="predicted"/>
<dbReference type="EMBL" id="JAVDQS010000002">
    <property type="protein sequence ID" value="MDR6404047.1"/>
    <property type="molecule type" value="Genomic_DNA"/>
</dbReference>
<comment type="caution">
    <text evidence="1">The sequence shown here is derived from an EMBL/GenBank/DDBJ whole genome shotgun (WGS) entry which is preliminary data.</text>
</comment>